<feature type="transmembrane region" description="Helical" evidence="2">
    <location>
        <begin position="453"/>
        <end position="475"/>
    </location>
</feature>
<keyword evidence="2" id="KW-0472">Membrane</keyword>
<evidence type="ECO:0000256" key="1">
    <source>
        <dbReference type="SAM" id="MobiDB-lite"/>
    </source>
</evidence>
<keyword evidence="4" id="KW-1185">Reference proteome</keyword>
<gene>
    <name evidence="3" type="ORF">I2501_34070</name>
</gene>
<feature type="transmembrane region" description="Helical" evidence="2">
    <location>
        <begin position="257"/>
        <end position="279"/>
    </location>
</feature>
<sequence length="617" mass="57931">MAASWAIVAMGAVGALGVHLLGLDKSANLGSVTAVLVSMAVGGKVNPTGDVSVFGLDAAAAQGAIDILPLGLTVVGAVVLGWLFTAQLRRIAAPTPADLLARAAGAVVAFLVLLTVVAWSGDGSVALNLGGGGGGSSGGTTGGSSGGAGGGTGGSDGGIGGALGGLLGNSVHSGVHAGAQAGSGSGGSGGDGGLGGLLGGILGSNSQQTVGFKVDLLPTLGFGLLWVVLVLAFACVAARRVPLPAAWSGLTRTVRPVASAITTIYLGTVAVGTVAGVIVGLTGNGGAKTIGGALLAAPNGIYLAIALGMGIPLNGQASGPLTHFLPSPVNQLLAGGQGKTITVSSLASLDGRVWLLPVGVVLTLFAVGVYAAVRTPRPATGWSGAGGSGAGDSRAGGSESIGSEVGGAALRLGVGLAVVTPVLLMLADVSVNANLSVFGFDAAGAGLSVTGNLLLAVVLGLVEGAVFGAAGAAVVRRFASAKRVAAVGGSVVDGSVAGAGAAPVDGGFVPAPGTGYPAAPPAPPMASPPAPGSGAGYGGHGGYGGGYGGLPQSAPPAQPPAPGGGNPYASANPGPAGPPPAPGQPPRPAPGGNPYGGLPQDPGSAGPQQPPSENPYR</sequence>
<feature type="compositionally biased region" description="Pro residues" evidence="1">
    <location>
        <begin position="575"/>
        <end position="591"/>
    </location>
</feature>
<feature type="compositionally biased region" description="Pro residues" evidence="1">
    <location>
        <begin position="608"/>
        <end position="617"/>
    </location>
</feature>
<feature type="transmembrane region" description="Helical" evidence="2">
    <location>
        <begin position="216"/>
        <end position="236"/>
    </location>
</feature>
<feature type="transmembrane region" description="Helical" evidence="2">
    <location>
        <begin position="354"/>
        <end position="373"/>
    </location>
</feature>
<dbReference type="Proteomes" id="UP000657385">
    <property type="component" value="Unassembled WGS sequence"/>
</dbReference>
<protein>
    <recommendedName>
        <fullName evidence="5">Integral membrane protein</fullName>
    </recommendedName>
</protein>
<dbReference type="InterPro" id="IPR047724">
    <property type="entry name" value="Streptophobe"/>
</dbReference>
<dbReference type="AlphaFoldDB" id="A0A931FJT5"/>
<name>A0A931FJT5_9ACTN</name>
<feature type="compositionally biased region" description="Pro residues" evidence="1">
    <location>
        <begin position="553"/>
        <end position="562"/>
    </location>
</feature>
<accession>A0A931FJT5</accession>
<feature type="transmembrane region" description="Helical" evidence="2">
    <location>
        <begin position="99"/>
        <end position="119"/>
    </location>
</feature>
<feature type="transmembrane region" description="Helical" evidence="2">
    <location>
        <begin position="67"/>
        <end position="87"/>
    </location>
</feature>
<evidence type="ECO:0000256" key="2">
    <source>
        <dbReference type="SAM" id="Phobius"/>
    </source>
</evidence>
<proteinExistence type="predicted"/>
<evidence type="ECO:0000313" key="3">
    <source>
        <dbReference type="EMBL" id="MBF9073054.1"/>
    </source>
</evidence>
<evidence type="ECO:0008006" key="5">
    <source>
        <dbReference type="Google" id="ProtNLM"/>
    </source>
</evidence>
<feature type="region of interest" description="Disordered" evidence="1">
    <location>
        <begin position="546"/>
        <end position="617"/>
    </location>
</feature>
<dbReference type="EMBL" id="JADPRT010000020">
    <property type="protein sequence ID" value="MBF9073054.1"/>
    <property type="molecule type" value="Genomic_DNA"/>
</dbReference>
<comment type="caution">
    <text evidence="3">The sequence shown here is derived from an EMBL/GenBank/DDBJ whole genome shotgun (WGS) entry which is preliminary data.</text>
</comment>
<keyword evidence="2" id="KW-0812">Transmembrane</keyword>
<keyword evidence="2" id="KW-1133">Transmembrane helix</keyword>
<evidence type="ECO:0000313" key="4">
    <source>
        <dbReference type="Proteomes" id="UP000657385"/>
    </source>
</evidence>
<dbReference type="NCBIfam" id="NF038391">
    <property type="entry name" value="streptophobe"/>
    <property type="match status" value="1"/>
</dbReference>
<organism evidence="3 4">
    <name type="scientific">Streptacidiphilus fuscans</name>
    <dbReference type="NCBI Taxonomy" id="2789292"/>
    <lineage>
        <taxon>Bacteria</taxon>
        <taxon>Bacillati</taxon>
        <taxon>Actinomycetota</taxon>
        <taxon>Actinomycetes</taxon>
        <taxon>Kitasatosporales</taxon>
        <taxon>Streptomycetaceae</taxon>
        <taxon>Streptacidiphilus</taxon>
    </lineage>
</organism>
<reference evidence="3" key="1">
    <citation type="submission" date="2020-11" db="EMBL/GenBank/DDBJ databases">
        <title>Isolation and identification of active actinomycetes.</title>
        <authorList>
            <person name="Yu B."/>
        </authorList>
    </citation>
    <scope>NUCLEOTIDE SEQUENCE</scope>
    <source>
        <strain evidence="3">NEAU-YB345</strain>
    </source>
</reference>